<accession>A0ABW8CBU5</accession>
<organism evidence="1 2">
    <name type="scientific">Streptomyces fildesensis</name>
    <dbReference type="NCBI Taxonomy" id="375757"/>
    <lineage>
        <taxon>Bacteria</taxon>
        <taxon>Bacillati</taxon>
        <taxon>Actinomycetota</taxon>
        <taxon>Actinomycetes</taxon>
        <taxon>Kitasatosporales</taxon>
        <taxon>Streptomycetaceae</taxon>
        <taxon>Streptomyces</taxon>
    </lineage>
</organism>
<comment type="caution">
    <text evidence="1">The sequence shown here is derived from an EMBL/GenBank/DDBJ whole genome shotgun (WGS) entry which is preliminary data.</text>
</comment>
<evidence type="ECO:0000313" key="1">
    <source>
        <dbReference type="EMBL" id="MFI9102886.1"/>
    </source>
</evidence>
<evidence type="ECO:0000313" key="2">
    <source>
        <dbReference type="Proteomes" id="UP001614394"/>
    </source>
</evidence>
<sequence>MPLYIAVATFEANGPLGTVQIADHPEEAPDAQSYANTKRDEILAMDEHPEVDPSQWSDLRLVRIGVWPDGVDIATVDPEFVLPVE</sequence>
<proteinExistence type="predicted"/>
<dbReference type="Proteomes" id="UP001614394">
    <property type="component" value="Unassembled WGS sequence"/>
</dbReference>
<gene>
    <name evidence="1" type="ORF">ACIGXA_20425</name>
</gene>
<reference evidence="1 2" key="1">
    <citation type="submission" date="2024-10" db="EMBL/GenBank/DDBJ databases">
        <title>The Natural Products Discovery Center: Release of the First 8490 Sequenced Strains for Exploring Actinobacteria Biosynthetic Diversity.</title>
        <authorList>
            <person name="Kalkreuter E."/>
            <person name="Kautsar S.A."/>
            <person name="Yang D."/>
            <person name="Bader C.D."/>
            <person name="Teijaro C.N."/>
            <person name="Fluegel L."/>
            <person name="Davis C.M."/>
            <person name="Simpson J.R."/>
            <person name="Lauterbach L."/>
            <person name="Steele A.D."/>
            <person name="Gui C."/>
            <person name="Meng S."/>
            <person name="Li G."/>
            <person name="Viehrig K."/>
            <person name="Ye F."/>
            <person name="Su P."/>
            <person name="Kiefer A.F."/>
            <person name="Nichols A."/>
            <person name="Cepeda A.J."/>
            <person name="Yan W."/>
            <person name="Fan B."/>
            <person name="Jiang Y."/>
            <person name="Adhikari A."/>
            <person name="Zheng C.-J."/>
            <person name="Schuster L."/>
            <person name="Cowan T.M."/>
            <person name="Smanski M.J."/>
            <person name="Chevrette M.G."/>
            <person name="De Carvalho L.P.S."/>
            <person name="Shen B."/>
        </authorList>
    </citation>
    <scope>NUCLEOTIDE SEQUENCE [LARGE SCALE GENOMIC DNA]</scope>
    <source>
        <strain evidence="1 2">NPDC053399</strain>
    </source>
</reference>
<dbReference type="RefSeq" id="WP_399651104.1">
    <property type="nucleotide sequence ID" value="NZ_JBITYG010000006.1"/>
</dbReference>
<keyword evidence="2" id="KW-1185">Reference proteome</keyword>
<protein>
    <submittedName>
        <fullName evidence="1">Uncharacterized protein</fullName>
    </submittedName>
</protein>
<name>A0ABW8CBU5_9ACTN</name>
<dbReference type="EMBL" id="JBITYG010000006">
    <property type="protein sequence ID" value="MFI9102886.1"/>
    <property type="molecule type" value="Genomic_DNA"/>
</dbReference>